<sequence>MRRGVKMEVDLKIMFENALDEIKKLTTDVLLYKTLLIQKEKDIEDNEKNIEILGKKIEELEESKSK</sequence>
<dbReference type="EMBL" id="LK932515">
    <property type="protein sequence ID" value="CDS87345.1"/>
    <property type="molecule type" value="Genomic_DNA"/>
</dbReference>
<accession>A0A069ACJ3</accession>
<reference evidence="2" key="1">
    <citation type="submission" date="2014-07" db="EMBL/GenBank/DDBJ databases">
        <authorList>
            <person name="Monot Marc"/>
        </authorList>
    </citation>
    <scope>NUCLEOTIDE SEQUENCE</scope>
    <source>
        <strain evidence="4">7032989</strain>
        <strain evidence="2">7032994</strain>
    </source>
</reference>
<evidence type="ECO:0000256" key="1">
    <source>
        <dbReference type="SAM" id="Coils"/>
    </source>
</evidence>
<feature type="coiled-coil region" evidence="1">
    <location>
        <begin position="36"/>
        <end position="63"/>
    </location>
</feature>
<dbReference type="EMBL" id="LK932400">
    <property type="protein sequence ID" value="CDS87033.1"/>
    <property type="molecule type" value="Genomic_DNA"/>
</dbReference>
<protein>
    <submittedName>
        <fullName evidence="2">Uncharacterized protein</fullName>
    </submittedName>
</protein>
<evidence type="ECO:0000313" key="2">
    <source>
        <dbReference type="EMBL" id="CDS87033.1"/>
    </source>
</evidence>
<name>A0A069ACJ3_CLODI</name>
<keyword evidence="1" id="KW-0175">Coiled coil</keyword>
<dbReference type="AlphaFoldDB" id="A0A069ACJ3"/>
<evidence type="ECO:0000313" key="4">
    <source>
        <dbReference type="EMBL" id="CDT82153.1"/>
    </source>
</evidence>
<evidence type="ECO:0000313" key="3">
    <source>
        <dbReference type="EMBL" id="CDS87345.1"/>
    </source>
</evidence>
<organism evidence="2">
    <name type="scientific">Clostridioides difficile</name>
    <name type="common">Peptoclostridium difficile</name>
    <dbReference type="NCBI Taxonomy" id="1496"/>
    <lineage>
        <taxon>Bacteria</taxon>
        <taxon>Bacillati</taxon>
        <taxon>Bacillota</taxon>
        <taxon>Clostridia</taxon>
        <taxon>Peptostreptococcales</taxon>
        <taxon>Peptostreptococcaceae</taxon>
        <taxon>Clostridioides</taxon>
    </lineage>
</organism>
<gene>
    <name evidence="4" type="ORF">BN1095_920058</name>
    <name evidence="3" type="ORF">BN1096_610152</name>
    <name evidence="2" type="ORF">BN1097_610101</name>
</gene>
<proteinExistence type="predicted"/>
<dbReference type="EMBL" id="LK933537">
    <property type="protein sequence ID" value="CDT82153.1"/>
    <property type="molecule type" value="Genomic_DNA"/>
</dbReference>